<feature type="binding site" evidence="7">
    <location>
        <position position="212"/>
    </location>
    <ligand>
        <name>substrate</name>
    </ligand>
</feature>
<evidence type="ECO:0000256" key="1">
    <source>
        <dbReference type="ARBA" id="ARBA00002356"/>
    </source>
</evidence>
<feature type="binding site" evidence="7">
    <location>
        <begin position="61"/>
        <end position="70"/>
    </location>
    <ligand>
        <name>substrate</name>
    </ligand>
</feature>
<keyword evidence="4 7" id="KW-0665">Pyrimidine biosynthesis</keyword>
<evidence type="ECO:0000256" key="4">
    <source>
        <dbReference type="ARBA" id="ARBA00022975"/>
    </source>
</evidence>
<dbReference type="InterPro" id="IPR001754">
    <property type="entry name" value="OMPdeCOase_dom"/>
</dbReference>
<evidence type="ECO:0000313" key="11">
    <source>
        <dbReference type="Proteomes" id="UP001281217"/>
    </source>
</evidence>
<keyword evidence="3 7" id="KW-0210">Decarboxylase</keyword>
<feature type="binding site" evidence="7">
    <location>
        <position position="211"/>
    </location>
    <ligand>
        <name>substrate</name>
    </ligand>
</feature>
<dbReference type="HAMAP" id="MF_01200_B">
    <property type="entry name" value="OMPdecase_type1_B"/>
    <property type="match status" value="1"/>
</dbReference>
<feature type="binding site" evidence="7">
    <location>
        <position position="121"/>
    </location>
    <ligand>
        <name>substrate</name>
    </ligand>
</feature>
<dbReference type="SUPFAM" id="SSF51366">
    <property type="entry name" value="Ribulose-phoshate binding barrel"/>
    <property type="match status" value="1"/>
</dbReference>
<dbReference type="NCBIfam" id="TIGR01740">
    <property type="entry name" value="pyrF"/>
    <property type="match status" value="1"/>
</dbReference>
<comment type="subunit">
    <text evidence="7">Homodimer.</text>
</comment>
<comment type="caution">
    <text evidence="10">The sequence shown here is derived from an EMBL/GenBank/DDBJ whole genome shotgun (WGS) entry which is preliminary data.</text>
</comment>
<dbReference type="PROSITE" id="PS00156">
    <property type="entry name" value="OMPDECASE"/>
    <property type="match status" value="1"/>
</dbReference>
<evidence type="ECO:0000256" key="3">
    <source>
        <dbReference type="ARBA" id="ARBA00022793"/>
    </source>
</evidence>
<organism evidence="10 11">
    <name type="scientific">Halopseudomonas formosensis</name>
    <dbReference type="NCBI Taxonomy" id="1002526"/>
    <lineage>
        <taxon>Bacteria</taxon>
        <taxon>Pseudomonadati</taxon>
        <taxon>Pseudomonadota</taxon>
        <taxon>Gammaproteobacteria</taxon>
        <taxon>Pseudomonadales</taxon>
        <taxon>Pseudomonadaceae</taxon>
        <taxon>Halopseudomonas</taxon>
    </lineage>
</organism>
<dbReference type="NCBIfam" id="NF001273">
    <property type="entry name" value="PRK00230.1"/>
    <property type="match status" value="1"/>
</dbReference>
<evidence type="ECO:0000313" key="10">
    <source>
        <dbReference type="EMBL" id="MDX9686769.1"/>
    </source>
</evidence>
<dbReference type="NCBIfam" id="NF010386">
    <property type="entry name" value="PRK13813.1"/>
    <property type="match status" value="1"/>
</dbReference>
<dbReference type="EMBL" id="JAVRDO010000003">
    <property type="protein sequence ID" value="MDX9686769.1"/>
    <property type="molecule type" value="Genomic_DNA"/>
</dbReference>
<dbReference type="InterPro" id="IPR011060">
    <property type="entry name" value="RibuloseP-bd_barrel"/>
</dbReference>
<evidence type="ECO:0000256" key="5">
    <source>
        <dbReference type="ARBA" id="ARBA00023239"/>
    </source>
</evidence>
<feature type="domain" description="Orotidine 5'-phosphate decarboxylase" evidence="9">
    <location>
        <begin position="6"/>
        <end position="227"/>
    </location>
</feature>
<reference evidence="11" key="1">
    <citation type="submission" date="2023-07" db="EMBL/GenBank/DDBJ databases">
        <authorList>
            <person name="de Witt J."/>
        </authorList>
    </citation>
    <scope>NUCLEOTIDE SEQUENCE [LARGE SCALE GENOMIC DNA]</scope>
    <source>
        <strain evidence="11">FZJ</strain>
    </source>
</reference>
<dbReference type="SMART" id="SM00934">
    <property type="entry name" value="OMPdecase"/>
    <property type="match status" value="1"/>
</dbReference>
<comment type="catalytic activity">
    <reaction evidence="6 7 8">
        <text>orotidine 5'-phosphate + H(+) = UMP + CO2</text>
        <dbReference type="Rhea" id="RHEA:11596"/>
        <dbReference type="ChEBI" id="CHEBI:15378"/>
        <dbReference type="ChEBI" id="CHEBI:16526"/>
        <dbReference type="ChEBI" id="CHEBI:57538"/>
        <dbReference type="ChEBI" id="CHEBI:57865"/>
        <dbReference type="EC" id="4.1.1.23"/>
    </reaction>
</comment>
<dbReference type="InterPro" id="IPR047596">
    <property type="entry name" value="OMPdecase_bac"/>
</dbReference>
<dbReference type="InterPro" id="IPR014732">
    <property type="entry name" value="OMPdecase"/>
</dbReference>
<dbReference type="InterPro" id="IPR013785">
    <property type="entry name" value="Aldolase_TIM"/>
</dbReference>
<gene>
    <name evidence="7 10" type="primary">pyrF</name>
    <name evidence="10" type="ORF">RED13_001184</name>
</gene>
<keyword evidence="5 7" id="KW-0456">Lyase</keyword>
<dbReference type="Gene3D" id="3.20.20.70">
    <property type="entry name" value="Aldolase class I"/>
    <property type="match status" value="1"/>
</dbReference>
<feature type="binding site" evidence="7">
    <location>
        <position position="34"/>
    </location>
    <ligand>
        <name>substrate</name>
    </ligand>
</feature>
<dbReference type="PANTHER" id="PTHR32119:SF2">
    <property type="entry name" value="OROTIDINE 5'-PHOSPHATE DECARBOXYLASE"/>
    <property type="match status" value="1"/>
</dbReference>
<comment type="function">
    <text evidence="1 7">Catalyzes the decarboxylation of orotidine 5'-monophosphate (OMP) to uridine 5'-monophosphate (UMP).</text>
</comment>
<accession>A0ABU5BVG3</accession>
<evidence type="ECO:0000256" key="6">
    <source>
        <dbReference type="ARBA" id="ARBA00049157"/>
    </source>
</evidence>
<comment type="pathway">
    <text evidence="2 7 8">Pyrimidine metabolism; UMP biosynthesis via de novo pathway; UMP from orotate: step 2/2.</text>
</comment>
<dbReference type="CDD" id="cd04725">
    <property type="entry name" value="OMP_decarboxylase_like"/>
    <property type="match status" value="1"/>
</dbReference>
<keyword evidence="11" id="KW-1185">Reference proteome</keyword>
<feature type="binding site" evidence="7">
    <location>
        <position position="182"/>
    </location>
    <ligand>
        <name>substrate</name>
    </ligand>
</feature>
<evidence type="ECO:0000256" key="8">
    <source>
        <dbReference type="RuleBase" id="RU000512"/>
    </source>
</evidence>
<feature type="binding site" evidence="7">
    <location>
        <position position="12"/>
    </location>
    <ligand>
        <name>substrate</name>
    </ligand>
</feature>
<feature type="binding site" evidence="7">
    <location>
        <position position="191"/>
    </location>
    <ligand>
        <name>substrate</name>
    </ligand>
</feature>
<proteinExistence type="inferred from homology"/>
<feature type="active site" description="Proton donor" evidence="7">
    <location>
        <position position="63"/>
    </location>
</feature>
<dbReference type="EC" id="4.1.1.23" evidence="7"/>
<dbReference type="Pfam" id="PF00215">
    <property type="entry name" value="OMPdecase"/>
    <property type="match status" value="1"/>
</dbReference>
<protein>
    <recommendedName>
        <fullName evidence="7">Orotidine 5'-phosphate decarboxylase</fullName>
        <ecNumber evidence="7">4.1.1.23</ecNumber>
    </recommendedName>
    <alternativeName>
        <fullName evidence="7">OMP decarboxylase</fullName>
        <shortName evidence="7">OMPDCase</shortName>
        <shortName evidence="7">OMPdecase</shortName>
    </alternativeName>
</protein>
<dbReference type="GO" id="GO:0004590">
    <property type="term" value="F:orotidine-5'-phosphate decarboxylase activity"/>
    <property type="evidence" value="ECO:0007669"/>
    <property type="project" value="UniProtKB-EC"/>
</dbReference>
<dbReference type="PANTHER" id="PTHR32119">
    <property type="entry name" value="OROTIDINE 5'-PHOSPHATE DECARBOXYLASE"/>
    <property type="match status" value="1"/>
</dbReference>
<dbReference type="InterPro" id="IPR018089">
    <property type="entry name" value="OMPdecase_AS"/>
</dbReference>
<sequence>MPCQTPIIVALDFPDAATAVAMADRLNPTHCRVKVGKELFTAAGPQVVEALQNKGFEVFLDLKFHDIPNTTAGAVRSAAELGVWMVNVHASGGRRMMEACREVLDKRVGQRPLLTAVTVLTSLEQEDLHEVGIDIEPMVQVQRLARLTQECGLDGVVCSAREAKALRNTLGDDLQLVTPGIRPADASADDQKRILTPAQAMENGSTYLVIGRPITSAADPAQALDAILQSL</sequence>
<evidence type="ECO:0000256" key="7">
    <source>
        <dbReference type="HAMAP-Rule" id="MF_01200"/>
    </source>
</evidence>
<dbReference type="Proteomes" id="UP001281217">
    <property type="component" value="Unassembled WGS sequence"/>
</dbReference>
<dbReference type="RefSeq" id="WP_320330790.1">
    <property type="nucleotide sequence ID" value="NZ_JAVRDO010000003.1"/>
</dbReference>
<evidence type="ECO:0000256" key="2">
    <source>
        <dbReference type="ARBA" id="ARBA00004861"/>
    </source>
</evidence>
<evidence type="ECO:0000259" key="9">
    <source>
        <dbReference type="SMART" id="SM00934"/>
    </source>
</evidence>
<comment type="similarity">
    <text evidence="7">Belongs to the OMP decarboxylase family. Type 1 subfamily.</text>
</comment>
<name>A0ABU5BVG3_9GAMM</name>